<evidence type="ECO:0000256" key="9">
    <source>
        <dbReference type="PIRSR" id="PIRSR001084-1"/>
    </source>
</evidence>
<evidence type="ECO:0000256" key="5">
    <source>
        <dbReference type="ARBA" id="ARBA00022801"/>
    </source>
</evidence>
<dbReference type="GO" id="GO:0004565">
    <property type="term" value="F:beta-galactosidase activity"/>
    <property type="evidence" value="ECO:0007669"/>
    <property type="project" value="UniProtKB-EC"/>
</dbReference>
<proteinExistence type="inferred from homology"/>
<accession>E8X4G3</accession>
<keyword evidence="7 8" id="KW-0326">Glycosidase</keyword>
<evidence type="ECO:0000313" key="15">
    <source>
        <dbReference type="Proteomes" id="UP000000343"/>
    </source>
</evidence>
<dbReference type="InterPro" id="IPR029062">
    <property type="entry name" value="Class_I_gatase-like"/>
</dbReference>
<dbReference type="PIRSF" id="PIRSF001084">
    <property type="entry name" value="B-galactosidase"/>
    <property type="match status" value="1"/>
</dbReference>
<reference evidence="15" key="1">
    <citation type="submission" date="2011-01" db="EMBL/GenBank/DDBJ databases">
        <title>Complete sequence of chromosome of Acidobacterium sp. MP5ACTX9.</title>
        <authorList>
            <consortium name="US DOE Joint Genome Institute"/>
            <person name="Lucas S."/>
            <person name="Copeland A."/>
            <person name="Lapidus A."/>
            <person name="Cheng J.-F."/>
            <person name="Goodwin L."/>
            <person name="Pitluck S."/>
            <person name="Teshima H."/>
            <person name="Detter J.C."/>
            <person name="Han C."/>
            <person name="Tapia R."/>
            <person name="Land M."/>
            <person name="Hauser L."/>
            <person name="Kyrpides N."/>
            <person name="Ivanova N."/>
            <person name="Ovchinnikova G."/>
            <person name="Pagani I."/>
            <person name="Rawat S.R."/>
            <person name="Mannisto M."/>
            <person name="Haggblom M.M."/>
            <person name="Woyke T."/>
        </authorList>
    </citation>
    <scope>NUCLEOTIDE SEQUENCE [LARGE SCALE GENOMIC DNA]</scope>
    <source>
        <strain evidence="15">MP5ACTX9</strain>
    </source>
</reference>
<evidence type="ECO:0000256" key="11">
    <source>
        <dbReference type="SAM" id="SignalP"/>
    </source>
</evidence>
<feature type="signal peptide" evidence="11">
    <location>
        <begin position="1"/>
        <end position="29"/>
    </location>
</feature>
<dbReference type="Proteomes" id="UP000000343">
    <property type="component" value="Chromosome"/>
</dbReference>
<protein>
    <recommendedName>
        <fullName evidence="3 8">Beta-galactosidase</fullName>
        <shortName evidence="8">Beta-gal</shortName>
        <ecNumber evidence="3 8">3.2.1.23</ecNumber>
    </recommendedName>
</protein>
<dbReference type="Gene3D" id="3.20.20.80">
    <property type="entry name" value="Glycosidases"/>
    <property type="match status" value="1"/>
</dbReference>
<evidence type="ECO:0000256" key="1">
    <source>
        <dbReference type="ARBA" id="ARBA00001412"/>
    </source>
</evidence>
<evidence type="ECO:0000256" key="4">
    <source>
        <dbReference type="ARBA" id="ARBA00022723"/>
    </source>
</evidence>
<dbReference type="SUPFAM" id="SSF51445">
    <property type="entry name" value="(Trans)glycosidases"/>
    <property type="match status" value="1"/>
</dbReference>
<dbReference type="PANTHER" id="PTHR36447">
    <property type="entry name" value="BETA-GALACTOSIDASE GANA"/>
    <property type="match status" value="1"/>
</dbReference>
<dbReference type="Gene3D" id="3.40.50.880">
    <property type="match status" value="1"/>
</dbReference>
<feature type="active site" description="Nucleophile" evidence="9">
    <location>
        <position position="326"/>
    </location>
</feature>
<gene>
    <name evidence="14" type="ordered locus">AciX9_1227</name>
</gene>
<dbReference type="EC" id="3.2.1.23" evidence="3 8"/>
<evidence type="ECO:0000256" key="6">
    <source>
        <dbReference type="ARBA" id="ARBA00022833"/>
    </source>
</evidence>
<feature type="chain" id="PRO_5003230221" description="Beta-galactosidase" evidence="11">
    <location>
        <begin position="30"/>
        <end position="690"/>
    </location>
</feature>
<keyword evidence="11" id="KW-0732">Signal</keyword>
<dbReference type="Pfam" id="PF08532">
    <property type="entry name" value="Glyco_hydro_42M"/>
    <property type="match status" value="1"/>
</dbReference>
<dbReference type="Pfam" id="PF02449">
    <property type="entry name" value="Glyco_hydro_42"/>
    <property type="match status" value="1"/>
</dbReference>
<keyword evidence="6" id="KW-0862">Zinc</keyword>
<keyword evidence="5 8" id="KW-0378">Hydrolase</keyword>
<name>E8X4G3_GRATM</name>
<dbReference type="GO" id="GO:0009341">
    <property type="term" value="C:beta-galactosidase complex"/>
    <property type="evidence" value="ECO:0007669"/>
    <property type="project" value="InterPro"/>
</dbReference>
<dbReference type="Gene3D" id="2.60.40.1180">
    <property type="entry name" value="Golgi alpha-mannosidase II"/>
    <property type="match status" value="1"/>
</dbReference>
<dbReference type="EMBL" id="CP002480">
    <property type="protein sequence ID" value="ADW68290.1"/>
    <property type="molecule type" value="Genomic_DNA"/>
</dbReference>
<evidence type="ECO:0000259" key="13">
    <source>
        <dbReference type="Pfam" id="PF08532"/>
    </source>
</evidence>
<dbReference type="HOGENOM" id="CLU_012430_1_0_0"/>
<evidence type="ECO:0000256" key="2">
    <source>
        <dbReference type="ARBA" id="ARBA00005940"/>
    </source>
</evidence>
<dbReference type="InterPro" id="IPR003476">
    <property type="entry name" value="Glyco_hydro_42"/>
</dbReference>
<feature type="domain" description="Glycoside hydrolase family 42 N-terminal" evidence="12">
    <location>
        <begin position="42"/>
        <end position="401"/>
    </location>
</feature>
<feature type="binding site" evidence="10">
    <location>
        <position position="334"/>
    </location>
    <ligand>
        <name>substrate</name>
    </ligand>
</feature>
<feature type="domain" description="Beta-galactosidase trimerisation" evidence="13">
    <location>
        <begin position="415"/>
        <end position="622"/>
    </location>
</feature>
<comment type="similarity">
    <text evidence="2 8">Belongs to the glycosyl hydrolase 42 family.</text>
</comment>
<comment type="catalytic activity">
    <reaction evidence="1 8">
        <text>Hydrolysis of terminal non-reducing beta-D-galactose residues in beta-D-galactosides.</text>
        <dbReference type="EC" id="3.2.1.23"/>
    </reaction>
</comment>
<feature type="active site" description="Proton donor" evidence="9">
    <location>
        <position position="177"/>
    </location>
</feature>
<dbReference type="STRING" id="1198114.AciX9_1227"/>
<organism evidence="15">
    <name type="scientific">Granulicella tundricola (strain ATCC BAA-1859 / DSM 23138 / MP5ACTX9)</name>
    <dbReference type="NCBI Taxonomy" id="1198114"/>
    <lineage>
        <taxon>Bacteria</taxon>
        <taxon>Pseudomonadati</taxon>
        <taxon>Acidobacteriota</taxon>
        <taxon>Terriglobia</taxon>
        <taxon>Terriglobales</taxon>
        <taxon>Acidobacteriaceae</taxon>
        <taxon>Granulicella</taxon>
    </lineage>
</organism>
<dbReference type="PaxDb" id="1198114-AciX9_1227"/>
<keyword evidence="4" id="KW-0479">Metal-binding</keyword>
<evidence type="ECO:0000256" key="7">
    <source>
        <dbReference type="ARBA" id="ARBA00023295"/>
    </source>
</evidence>
<evidence type="ECO:0000313" key="14">
    <source>
        <dbReference type="EMBL" id="ADW68290.1"/>
    </source>
</evidence>
<feature type="binding site" evidence="10">
    <location>
        <position position="138"/>
    </location>
    <ligand>
        <name>substrate</name>
    </ligand>
</feature>
<dbReference type="eggNOG" id="COG1874">
    <property type="taxonomic scope" value="Bacteria"/>
</dbReference>
<dbReference type="KEGG" id="acm:AciX9_1227"/>
<evidence type="ECO:0000256" key="8">
    <source>
        <dbReference type="PIRNR" id="PIRNR001084"/>
    </source>
</evidence>
<sequence>MRFPILRLPQTLLAALLLALIPSASFTQATTPQPPLLLGAAWYPEQWPEAQWDHDLTLMEQAHMHVVRVGEFAWSTMEPSDNHFDFVWLDHAIAAAAKHHISVVLGTPTAAPPAWLTAKYPETLRIDEGGRRDEHGGREQFSANNPKYRELCVRVAHAMAARYGHNPNVLGWQIDNEIGDPTFDDSAKLQWHQWLQKKYGNIADLNRRWTTAYWSQTYDTFDQVPYHSRGENPALLLDYKHFVTDTWTSYISAQADTIRPLALKSQFITTNTMGWFSTYDHYIMHKNLDMAAWDDYVPDGHPDYPRNAALHDLVRGYKQKNFWVMETQPAFVNWGPINTALPPGVTREMAWQAIGHGADAVLYWQWRSALNGQEEYHGTLVGADGEPVPIYSEIAKLGADFAAAGPALAGTSPHAQVAILQSYDAHWAIDFQKHSADFDYPKNVLDTYRAISPIAQTIDVISPESDLTPYPIVFAPALNILSEAEAAHLLAYVKQGGQLVLGTRSAMKNADNGLDPHRQPGPFTEALGAHVDQFYALDPKDPAPTVSGPLGTGTASIWAEVLSTQPDTKVLLTYGPENGWLAGKPAAVSHPYGKGTLTYIGTVLDPKLMASVATQLLSAADIHPTLPNLPTGVELMPRTAPNKPPVWIIINHTNTPQHIILPANMKNLLTSSSAPTLDLPAHEVAVLTTP</sequence>
<evidence type="ECO:0000256" key="3">
    <source>
        <dbReference type="ARBA" id="ARBA00012756"/>
    </source>
</evidence>
<feature type="binding site" evidence="10">
    <location>
        <position position="176"/>
    </location>
    <ligand>
        <name>substrate</name>
    </ligand>
</feature>
<dbReference type="InterPro" id="IPR017853">
    <property type="entry name" value="GH"/>
</dbReference>
<dbReference type="InterPro" id="IPR013738">
    <property type="entry name" value="Beta_galactosidase_Trimer"/>
</dbReference>
<dbReference type="PANTHER" id="PTHR36447:SF2">
    <property type="entry name" value="BETA-GALACTOSIDASE YESZ"/>
    <property type="match status" value="1"/>
</dbReference>
<dbReference type="CDD" id="cd03143">
    <property type="entry name" value="A4_beta-galactosidase_middle_domain"/>
    <property type="match status" value="1"/>
</dbReference>
<dbReference type="SUPFAM" id="SSF52317">
    <property type="entry name" value="Class I glutamine amidotransferase-like"/>
    <property type="match status" value="1"/>
</dbReference>
<dbReference type="AlphaFoldDB" id="E8X4G3"/>
<evidence type="ECO:0000259" key="12">
    <source>
        <dbReference type="Pfam" id="PF02449"/>
    </source>
</evidence>
<dbReference type="InterPro" id="IPR013529">
    <property type="entry name" value="Glyco_hydro_42_N"/>
</dbReference>
<evidence type="ECO:0000256" key="10">
    <source>
        <dbReference type="PIRSR" id="PIRSR001084-2"/>
    </source>
</evidence>
<dbReference type="GO" id="GO:0046872">
    <property type="term" value="F:metal ion binding"/>
    <property type="evidence" value="ECO:0007669"/>
    <property type="project" value="UniProtKB-KW"/>
</dbReference>
<keyword evidence="15" id="KW-1185">Reference proteome</keyword>
<dbReference type="GO" id="GO:0005975">
    <property type="term" value="P:carbohydrate metabolic process"/>
    <property type="evidence" value="ECO:0007669"/>
    <property type="project" value="InterPro"/>
</dbReference>
<dbReference type="InterPro" id="IPR013780">
    <property type="entry name" value="Glyco_hydro_b"/>
</dbReference>
<dbReference type="OrthoDB" id="9800974at2"/>